<keyword evidence="3" id="KW-0732">Signal</keyword>
<evidence type="ECO:0000313" key="4">
    <source>
        <dbReference type="EMBL" id="CCX13666.1"/>
    </source>
</evidence>
<proteinExistence type="predicted"/>
<dbReference type="AlphaFoldDB" id="U4L9A9"/>
<sequence>MRVSYPITLALVSLVSQGAARVVLLSSPTPTADSATLPQPTPDITPAPTHIPYEDLLRRRSPSPAIKQDDPTAQCAVSCGNSYCCPSDNECSILKYGPPQCHPKLERRQTSYPYQDAIEAQISSLMKSAIYNANNQLSYYTNLYNFNLNSYLSSYCSCTYNRRDPYISSVLSSFSQAYLSPQTRTASGNNYPTTTRRISHETSKPDNSKNSPSTTAIVVVSIVGAAVLIIIGLLIWWCCKKCACCQRKKKNNATIIVPAEGKPLGAAATSGVLTTSYPPPSNNGGPNNGGLRGGDRQHNVLMSPHHDGQNIHRTHSTVSNATSMSVGVAPALPSVAHMPGIPQNVIPSPSTISHRNSAPLLGGSHQQHHPLRNQQSLGTVPEMQPNDRVQDWRYSVPLGVGGMPVVPEVPGTMTPVEIHTTGPPAYQQFADRQQPQELEGWGVNAGPVGGGVWNQAVSERGGASPTPQQHQRGYWQQGAVPVSGSFHEMGGGRSDR</sequence>
<gene>
    <name evidence="4" type="ORF">PCON_13259</name>
</gene>
<protein>
    <submittedName>
        <fullName evidence="4">Uncharacterized protein</fullName>
    </submittedName>
</protein>
<feature type="region of interest" description="Disordered" evidence="1">
    <location>
        <begin position="29"/>
        <end position="49"/>
    </location>
</feature>
<evidence type="ECO:0000256" key="3">
    <source>
        <dbReference type="SAM" id="SignalP"/>
    </source>
</evidence>
<reference evidence="4 5" key="1">
    <citation type="journal article" date="2013" name="PLoS Genet.">
        <title>The genome and development-dependent transcriptomes of Pyronema confluens: a window into fungal evolution.</title>
        <authorList>
            <person name="Traeger S."/>
            <person name="Altegoer F."/>
            <person name="Freitag M."/>
            <person name="Gabaldon T."/>
            <person name="Kempken F."/>
            <person name="Kumar A."/>
            <person name="Marcet-Houben M."/>
            <person name="Poggeler S."/>
            <person name="Stajich J.E."/>
            <person name="Nowrousian M."/>
        </authorList>
    </citation>
    <scope>NUCLEOTIDE SEQUENCE [LARGE SCALE GENOMIC DNA]</scope>
    <source>
        <strain evidence="5">CBS 100304</strain>
        <tissue evidence="4">Vegetative mycelium</tissue>
    </source>
</reference>
<feature type="region of interest" description="Disordered" evidence="1">
    <location>
        <begin position="183"/>
        <end position="212"/>
    </location>
</feature>
<keyword evidence="2" id="KW-1133">Transmembrane helix</keyword>
<evidence type="ECO:0000313" key="5">
    <source>
        <dbReference type="Proteomes" id="UP000018144"/>
    </source>
</evidence>
<feature type="compositionally biased region" description="Polar residues" evidence="1">
    <location>
        <begin position="29"/>
        <end position="38"/>
    </location>
</feature>
<feature type="compositionally biased region" description="Basic and acidic residues" evidence="1">
    <location>
        <begin position="293"/>
        <end position="310"/>
    </location>
</feature>
<dbReference type="OrthoDB" id="10522496at2759"/>
<keyword evidence="5" id="KW-1185">Reference proteome</keyword>
<feature type="signal peptide" evidence="3">
    <location>
        <begin position="1"/>
        <end position="20"/>
    </location>
</feature>
<feature type="region of interest" description="Disordered" evidence="1">
    <location>
        <begin position="340"/>
        <end position="371"/>
    </location>
</feature>
<organism evidence="4 5">
    <name type="scientific">Pyronema omphalodes (strain CBS 100304)</name>
    <name type="common">Pyronema confluens</name>
    <dbReference type="NCBI Taxonomy" id="1076935"/>
    <lineage>
        <taxon>Eukaryota</taxon>
        <taxon>Fungi</taxon>
        <taxon>Dikarya</taxon>
        <taxon>Ascomycota</taxon>
        <taxon>Pezizomycotina</taxon>
        <taxon>Pezizomycetes</taxon>
        <taxon>Pezizales</taxon>
        <taxon>Pyronemataceae</taxon>
        <taxon>Pyronema</taxon>
    </lineage>
</organism>
<evidence type="ECO:0000256" key="2">
    <source>
        <dbReference type="SAM" id="Phobius"/>
    </source>
</evidence>
<dbReference type="STRING" id="1076935.U4L9A9"/>
<feature type="transmembrane region" description="Helical" evidence="2">
    <location>
        <begin position="216"/>
        <end position="239"/>
    </location>
</feature>
<feature type="compositionally biased region" description="Polar residues" evidence="1">
    <location>
        <begin position="345"/>
        <end position="356"/>
    </location>
</feature>
<name>U4L9A9_PYROM</name>
<feature type="chain" id="PRO_5004651148" evidence="3">
    <location>
        <begin position="21"/>
        <end position="496"/>
    </location>
</feature>
<feature type="compositionally biased region" description="Basic and acidic residues" evidence="1">
    <location>
        <begin position="198"/>
        <end position="207"/>
    </location>
</feature>
<keyword evidence="2" id="KW-0812">Transmembrane</keyword>
<accession>U4L9A9</accession>
<keyword evidence="2" id="KW-0472">Membrane</keyword>
<dbReference type="EMBL" id="HF935887">
    <property type="protein sequence ID" value="CCX13666.1"/>
    <property type="molecule type" value="Genomic_DNA"/>
</dbReference>
<feature type="compositionally biased region" description="Polar residues" evidence="1">
    <location>
        <begin position="183"/>
        <end position="196"/>
    </location>
</feature>
<feature type="region of interest" description="Disordered" evidence="1">
    <location>
        <begin position="272"/>
        <end position="313"/>
    </location>
</feature>
<dbReference type="Proteomes" id="UP000018144">
    <property type="component" value="Unassembled WGS sequence"/>
</dbReference>
<evidence type="ECO:0000256" key="1">
    <source>
        <dbReference type="SAM" id="MobiDB-lite"/>
    </source>
</evidence>